<evidence type="ECO:0000259" key="3">
    <source>
        <dbReference type="Pfam" id="PF12165"/>
    </source>
</evidence>
<keyword evidence="2" id="KW-0812">Transmembrane</keyword>
<dbReference type="GO" id="GO:0003712">
    <property type="term" value="F:transcription coregulator activity"/>
    <property type="evidence" value="ECO:0007669"/>
    <property type="project" value="TreeGrafter"/>
</dbReference>
<keyword evidence="2" id="KW-0472">Membrane</keyword>
<dbReference type="GO" id="GO:0006355">
    <property type="term" value="P:regulation of DNA-templated transcription"/>
    <property type="evidence" value="ECO:0007669"/>
    <property type="project" value="InterPro"/>
</dbReference>
<keyword evidence="2" id="KW-1133">Transmembrane helix</keyword>
<evidence type="ECO:0000256" key="2">
    <source>
        <dbReference type="SAM" id="Phobius"/>
    </source>
</evidence>
<dbReference type="EMBL" id="HBEC01012614">
    <property type="protein sequence ID" value="CAD8285772.1"/>
    <property type="molecule type" value="Transcribed_RNA"/>
</dbReference>
<dbReference type="EMBL" id="HBEC01012613">
    <property type="protein sequence ID" value="CAD8285771.1"/>
    <property type="molecule type" value="Transcribed_RNA"/>
</dbReference>
<name>A0A6U2E4Z0_9CHLO</name>
<dbReference type="PANTHER" id="PTHR12321:SF98">
    <property type="entry name" value="PHD FINGER PROTEIN ALFIN-LIKE 5"/>
    <property type="match status" value="1"/>
</dbReference>
<sequence>MSEYPRDVDAIAEDFAQRRAGLLKALTEDVDEFFKQCDPERDNLCLYGHKDGTWSVDLPAEDVPPELPEPCLGINFARDGMQKRDWLALVAVHCDAWLMAVAFFYAVKLDAAGRTRLHKVLNQHPTLFEVVTNRKKSSVGPPAKRPKFNAMGRPTESATPSGRPLKEADLGSGLRNRPAELFWPDDAMWYLVEVQSFNPKTRQAKILYASGEVEDLDMDEILRDQHMCLL</sequence>
<accession>A0A6U2E4Z0</accession>
<dbReference type="InterPro" id="IPR045104">
    <property type="entry name" value="Alfin"/>
</dbReference>
<feature type="domain" description="Alfin N-terminal" evidence="3">
    <location>
        <begin position="8"/>
        <end position="132"/>
    </location>
</feature>
<dbReference type="GO" id="GO:0042393">
    <property type="term" value="F:histone binding"/>
    <property type="evidence" value="ECO:0007669"/>
    <property type="project" value="InterPro"/>
</dbReference>
<evidence type="ECO:0000313" key="4">
    <source>
        <dbReference type="EMBL" id="CAD8285771.1"/>
    </source>
</evidence>
<gene>
    <name evidence="4" type="ORF">CEUR00632_LOCUS5809</name>
    <name evidence="5" type="ORF">CEUR00632_LOCUS5810</name>
</gene>
<reference evidence="4" key="1">
    <citation type="submission" date="2021-01" db="EMBL/GenBank/DDBJ databases">
        <authorList>
            <person name="Corre E."/>
            <person name="Pelletier E."/>
            <person name="Niang G."/>
            <person name="Scheremetjew M."/>
            <person name="Finn R."/>
            <person name="Kale V."/>
            <person name="Holt S."/>
            <person name="Cochrane G."/>
            <person name="Meng A."/>
            <person name="Brown T."/>
            <person name="Cohen L."/>
        </authorList>
    </citation>
    <scope>NUCLEOTIDE SEQUENCE</scope>
    <source>
        <strain evidence="4">CCMP219</strain>
    </source>
</reference>
<dbReference type="AlphaFoldDB" id="A0A6U2E4Z0"/>
<feature type="transmembrane region" description="Helical" evidence="2">
    <location>
        <begin position="86"/>
        <end position="107"/>
    </location>
</feature>
<dbReference type="PANTHER" id="PTHR12321">
    <property type="entry name" value="CPG BINDING PROTEIN"/>
    <property type="match status" value="1"/>
</dbReference>
<organism evidence="4">
    <name type="scientific">Chlamydomonas euryale</name>
    <dbReference type="NCBI Taxonomy" id="1486919"/>
    <lineage>
        <taxon>Eukaryota</taxon>
        <taxon>Viridiplantae</taxon>
        <taxon>Chlorophyta</taxon>
        <taxon>core chlorophytes</taxon>
        <taxon>Chlorophyceae</taxon>
        <taxon>CS clade</taxon>
        <taxon>Chlamydomonadales</taxon>
        <taxon>Chlamydomonadaceae</taxon>
        <taxon>Chlamydomonas</taxon>
    </lineage>
</organism>
<dbReference type="InterPro" id="IPR021998">
    <property type="entry name" value="Alfin_N"/>
</dbReference>
<protein>
    <recommendedName>
        <fullName evidence="3">Alfin N-terminal domain-containing protein</fullName>
    </recommendedName>
</protein>
<proteinExistence type="predicted"/>
<dbReference type="GO" id="GO:0000976">
    <property type="term" value="F:transcription cis-regulatory region binding"/>
    <property type="evidence" value="ECO:0007669"/>
    <property type="project" value="TreeGrafter"/>
</dbReference>
<feature type="region of interest" description="Disordered" evidence="1">
    <location>
        <begin position="134"/>
        <end position="171"/>
    </location>
</feature>
<dbReference type="GO" id="GO:0005634">
    <property type="term" value="C:nucleus"/>
    <property type="evidence" value="ECO:0007669"/>
    <property type="project" value="TreeGrafter"/>
</dbReference>
<evidence type="ECO:0000313" key="5">
    <source>
        <dbReference type="EMBL" id="CAD8285772.1"/>
    </source>
</evidence>
<evidence type="ECO:0000256" key="1">
    <source>
        <dbReference type="SAM" id="MobiDB-lite"/>
    </source>
</evidence>
<dbReference type="Pfam" id="PF12165">
    <property type="entry name" value="Alfin"/>
    <property type="match status" value="1"/>
</dbReference>